<name>A0A8H6SS52_MYCCL</name>
<feature type="region of interest" description="Disordered" evidence="1">
    <location>
        <begin position="1"/>
        <end position="34"/>
    </location>
</feature>
<gene>
    <name evidence="2" type="ORF">HMN09_00845100</name>
</gene>
<dbReference type="OrthoDB" id="2418900at2759"/>
<sequence>MSHAAKRRRPGSAPGDTVLRRPPSPNLSLSTIPLSTPSRCLQVSMTRRLLPMPGHLPPRVPTPPPPAPVLQSRRARVDEVPDQDDPENMDRYVQPFVDPVTGRIGDAGRPLRREQTAFDRLRDEMKRSGTSKYCPFADDEEWELAEWLTRRVNQTGTDEFLKLKSTRRQNHSFHNNRAFLKKVDALPTGPDWTCHVLTITGDKLDEDGQRMKEEVELWIRDPVECIREIIGNPAFKEHTAYAPERVYSCNPASEDDRILDESWTADEWHRLQERLARLGKHDACVSPVILATDKTKLTDFGGDKAAYPGYLGIANTGKEIRRQPSTHATLLCAYLPAAKLSCFSSDDAQSLATYRLFHACMSILLEPLIAAGTDGVEMVCADGWVRRVFPILCAYVADHPEQCLVAVCKQNRCPRCLVQHWERGENLSAPPLRSKDETLRILRDHKERKSVPEFKDQGLNAVYQPFWANLPPHRHLHLLLPRPSPPAP</sequence>
<evidence type="ECO:0000256" key="1">
    <source>
        <dbReference type="SAM" id="MobiDB-lite"/>
    </source>
</evidence>
<evidence type="ECO:0000313" key="3">
    <source>
        <dbReference type="Proteomes" id="UP000613580"/>
    </source>
</evidence>
<proteinExistence type="predicted"/>
<dbReference type="Pfam" id="PF18759">
    <property type="entry name" value="Plavaka"/>
    <property type="match status" value="1"/>
</dbReference>
<keyword evidence="3" id="KW-1185">Reference proteome</keyword>
<feature type="compositionally biased region" description="Basic residues" evidence="1">
    <location>
        <begin position="1"/>
        <end position="10"/>
    </location>
</feature>
<feature type="compositionally biased region" description="Pro residues" evidence="1">
    <location>
        <begin position="54"/>
        <end position="68"/>
    </location>
</feature>
<organism evidence="2 3">
    <name type="scientific">Mycena chlorophos</name>
    <name type="common">Agaric fungus</name>
    <name type="synonym">Agaricus chlorophos</name>
    <dbReference type="NCBI Taxonomy" id="658473"/>
    <lineage>
        <taxon>Eukaryota</taxon>
        <taxon>Fungi</taxon>
        <taxon>Dikarya</taxon>
        <taxon>Basidiomycota</taxon>
        <taxon>Agaricomycotina</taxon>
        <taxon>Agaricomycetes</taxon>
        <taxon>Agaricomycetidae</taxon>
        <taxon>Agaricales</taxon>
        <taxon>Marasmiineae</taxon>
        <taxon>Mycenaceae</taxon>
        <taxon>Mycena</taxon>
    </lineage>
</organism>
<protein>
    <submittedName>
        <fullName evidence="2">Uncharacterized protein</fullName>
    </submittedName>
</protein>
<reference evidence="2" key="1">
    <citation type="submission" date="2020-05" db="EMBL/GenBank/DDBJ databases">
        <title>Mycena genomes resolve the evolution of fungal bioluminescence.</title>
        <authorList>
            <person name="Tsai I.J."/>
        </authorList>
    </citation>
    <scope>NUCLEOTIDE SEQUENCE</scope>
    <source>
        <strain evidence="2">110903Hualien_Pintung</strain>
    </source>
</reference>
<dbReference type="Proteomes" id="UP000613580">
    <property type="component" value="Unassembled WGS sequence"/>
</dbReference>
<comment type="caution">
    <text evidence="2">The sequence shown here is derived from an EMBL/GenBank/DDBJ whole genome shotgun (WGS) entry which is preliminary data.</text>
</comment>
<dbReference type="InterPro" id="IPR041078">
    <property type="entry name" value="Plavaka"/>
</dbReference>
<dbReference type="AlphaFoldDB" id="A0A8H6SS52"/>
<accession>A0A8H6SS52</accession>
<evidence type="ECO:0000313" key="2">
    <source>
        <dbReference type="EMBL" id="KAF7304429.1"/>
    </source>
</evidence>
<feature type="region of interest" description="Disordered" evidence="1">
    <location>
        <begin position="50"/>
        <end position="70"/>
    </location>
</feature>
<dbReference type="EMBL" id="JACAZE010000011">
    <property type="protein sequence ID" value="KAF7304429.1"/>
    <property type="molecule type" value="Genomic_DNA"/>
</dbReference>